<dbReference type="PANTHER" id="PTHR10885">
    <property type="entry name" value="ISOPENTENYL-DIPHOSPHATE DELTA-ISOMERASE"/>
    <property type="match status" value="1"/>
</dbReference>
<dbReference type="CDD" id="cd02885">
    <property type="entry name" value="NUDIX_IPP_Isomerase"/>
    <property type="match status" value="1"/>
</dbReference>
<evidence type="ECO:0000313" key="9">
    <source>
        <dbReference type="EMBL" id="RAI27797.1"/>
    </source>
</evidence>
<dbReference type="GO" id="GO:0005737">
    <property type="term" value="C:cytoplasm"/>
    <property type="evidence" value="ECO:0007669"/>
    <property type="project" value="TreeGrafter"/>
</dbReference>
<dbReference type="EMBL" id="NPEV01000014">
    <property type="protein sequence ID" value="RAI27797.1"/>
    <property type="molecule type" value="Genomic_DNA"/>
</dbReference>
<dbReference type="NCBIfam" id="TIGR02150">
    <property type="entry name" value="IPP_isom_1"/>
    <property type="match status" value="1"/>
</dbReference>
<comment type="similarity">
    <text evidence="2">Belongs to the IPP isomerase type 1 family.</text>
</comment>
<dbReference type="InterPro" id="IPR000086">
    <property type="entry name" value="NUDIX_hydrolase_dom"/>
</dbReference>
<evidence type="ECO:0000256" key="6">
    <source>
        <dbReference type="NCBIfam" id="TIGR02150"/>
    </source>
</evidence>
<dbReference type="AlphaFoldDB" id="A0A327JN99"/>
<dbReference type="EC" id="5.3.3.2" evidence="3 6"/>
<sequence length="174" mass="19517">MTAPVIIPGIARDGSLFPIEKLRAHTDAVFHLAVSVFVFNEDGELLIQRRADGKYHCGGKWANTCCTHPHWQECSAASAGRRLHEELCFTVPLQERSVVEYAADVGSGLHEHEKVTVFTGVAPRSVADIAPNPDEVSETRWVALDDLKAEIAERPDDFTPWFRIYLERFPDLTF</sequence>
<dbReference type="Pfam" id="PF00293">
    <property type="entry name" value="NUDIX"/>
    <property type="match status" value="1"/>
</dbReference>
<dbReference type="RefSeq" id="WP_111433967.1">
    <property type="nucleotide sequence ID" value="NZ_JACIGG010000008.1"/>
</dbReference>
<organism evidence="9 10">
    <name type="scientific">Rhodobium orientis</name>
    <dbReference type="NCBI Taxonomy" id="34017"/>
    <lineage>
        <taxon>Bacteria</taxon>
        <taxon>Pseudomonadati</taxon>
        <taxon>Pseudomonadota</taxon>
        <taxon>Alphaproteobacteria</taxon>
        <taxon>Hyphomicrobiales</taxon>
        <taxon>Rhodobiaceae</taxon>
        <taxon>Rhodobium</taxon>
    </lineage>
</organism>
<dbReference type="InterPro" id="IPR015797">
    <property type="entry name" value="NUDIX_hydrolase-like_dom_sf"/>
</dbReference>
<dbReference type="PANTHER" id="PTHR10885:SF0">
    <property type="entry name" value="ISOPENTENYL-DIPHOSPHATE DELTA-ISOMERASE"/>
    <property type="match status" value="1"/>
</dbReference>
<evidence type="ECO:0000259" key="8">
    <source>
        <dbReference type="PROSITE" id="PS51462"/>
    </source>
</evidence>
<evidence type="ECO:0000256" key="4">
    <source>
        <dbReference type="ARBA" id="ARBA00023229"/>
    </source>
</evidence>
<evidence type="ECO:0000313" key="10">
    <source>
        <dbReference type="Proteomes" id="UP000249299"/>
    </source>
</evidence>
<dbReference type="GO" id="GO:0004452">
    <property type="term" value="F:isopentenyl-diphosphate delta-isomerase activity"/>
    <property type="evidence" value="ECO:0007669"/>
    <property type="project" value="UniProtKB-UniRule"/>
</dbReference>
<protein>
    <recommendedName>
        <fullName evidence="3 6">Isopentenyl-diphosphate delta-isomerase</fullName>
        <ecNumber evidence="3 6">5.3.3.2</ecNumber>
    </recommendedName>
</protein>
<dbReference type="OrthoDB" id="9809458at2"/>
<keyword evidence="5 9" id="KW-0413">Isomerase</keyword>
<dbReference type="GO" id="GO:0009240">
    <property type="term" value="P:isopentenyl diphosphate biosynthetic process"/>
    <property type="evidence" value="ECO:0007669"/>
    <property type="project" value="TreeGrafter"/>
</dbReference>
<evidence type="ECO:0000256" key="5">
    <source>
        <dbReference type="ARBA" id="ARBA00023235"/>
    </source>
</evidence>
<evidence type="ECO:0000256" key="7">
    <source>
        <dbReference type="PIRSR" id="PIRSR018427-1"/>
    </source>
</evidence>
<dbReference type="PROSITE" id="PS51462">
    <property type="entry name" value="NUDIX"/>
    <property type="match status" value="1"/>
</dbReference>
<dbReference type="PIRSF" id="PIRSF018427">
    <property type="entry name" value="Isopntndiph_ism"/>
    <property type="match status" value="1"/>
</dbReference>
<comment type="caution">
    <text evidence="9">The sequence shown here is derived from an EMBL/GenBank/DDBJ whole genome shotgun (WGS) entry which is preliminary data.</text>
</comment>
<dbReference type="InterPro" id="IPR011876">
    <property type="entry name" value="IsopentenylPP_isomerase_typ1"/>
</dbReference>
<comment type="pathway">
    <text evidence="1">Isoprenoid biosynthesis; dimethylallyl diphosphate biosynthesis; dimethylallyl diphosphate from isopentenyl diphosphate: step 1/1.</text>
</comment>
<evidence type="ECO:0000256" key="3">
    <source>
        <dbReference type="ARBA" id="ARBA00012057"/>
    </source>
</evidence>
<evidence type="ECO:0000256" key="1">
    <source>
        <dbReference type="ARBA" id="ARBA00004826"/>
    </source>
</evidence>
<dbReference type="SUPFAM" id="SSF55811">
    <property type="entry name" value="Nudix"/>
    <property type="match status" value="1"/>
</dbReference>
<evidence type="ECO:0000256" key="2">
    <source>
        <dbReference type="ARBA" id="ARBA00007579"/>
    </source>
</evidence>
<dbReference type="Gene3D" id="3.90.79.10">
    <property type="entry name" value="Nucleoside Triphosphate Pyrophosphohydrolase"/>
    <property type="match status" value="1"/>
</dbReference>
<feature type="domain" description="Nudix hydrolase" evidence="8">
    <location>
        <begin position="29"/>
        <end position="164"/>
    </location>
</feature>
<proteinExistence type="inferred from homology"/>
<name>A0A327JN99_9HYPH</name>
<feature type="active site" evidence="7">
    <location>
        <position position="113"/>
    </location>
</feature>
<keyword evidence="4" id="KW-0414">Isoprene biosynthesis</keyword>
<dbReference type="Proteomes" id="UP000249299">
    <property type="component" value="Unassembled WGS sequence"/>
</dbReference>
<gene>
    <name evidence="9" type="primary">idi</name>
    <name evidence="9" type="ORF">CH339_08735</name>
</gene>
<keyword evidence="10" id="KW-1185">Reference proteome</keyword>
<reference evidence="9 10" key="1">
    <citation type="submission" date="2017-07" db="EMBL/GenBank/DDBJ databases">
        <title>Draft Genome Sequences of Select Purple Nonsulfur Bacteria.</title>
        <authorList>
            <person name="Lasarre B."/>
            <person name="Mckinlay J.B."/>
        </authorList>
    </citation>
    <scope>NUCLEOTIDE SEQUENCE [LARGE SCALE GENOMIC DNA]</scope>
    <source>
        <strain evidence="9 10">DSM 11290</strain>
    </source>
</reference>
<dbReference type="UniPathway" id="UPA00059">
    <property type="reaction ID" value="UER00104"/>
</dbReference>
<dbReference type="GO" id="GO:0050992">
    <property type="term" value="P:dimethylallyl diphosphate biosynthetic process"/>
    <property type="evidence" value="ECO:0007669"/>
    <property type="project" value="UniProtKB-UniPathway"/>
</dbReference>
<accession>A0A327JN99</accession>
<feature type="active site" evidence="7">
    <location>
        <position position="66"/>
    </location>
</feature>